<dbReference type="CDD" id="cd04301">
    <property type="entry name" value="NAT_SF"/>
    <property type="match status" value="1"/>
</dbReference>
<dbReference type="KEGG" id="mik:FOE78_21090"/>
<evidence type="ECO:0000313" key="4">
    <source>
        <dbReference type="EMBL" id="QDP98063.1"/>
    </source>
</evidence>
<protein>
    <submittedName>
        <fullName evidence="4">GNAT family N-acetyltransferase</fullName>
    </submittedName>
</protein>
<accession>A0A516Q3Q4</accession>
<feature type="domain" description="N-acetyltransferase" evidence="3">
    <location>
        <begin position="7"/>
        <end position="154"/>
    </location>
</feature>
<dbReference type="InterPro" id="IPR000182">
    <property type="entry name" value="GNAT_dom"/>
</dbReference>
<dbReference type="EMBL" id="CP041692">
    <property type="protein sequence ID" value="QDP98063.1"/>
    <property type="molecule type" value="Genomic_DNA"/>
</dbReference>
<keyword evidence="2" id="KW-0012">Acyltransferase</keyword>
<gene>
    <name evidence="4" type="ORF">FOE78_21090</name>
</gene>
<dbReference type="RefSeq" id="WP_143988009.1">
    <property type="nucleotide sequence ID" value="NZ_CP041692.1"/>
</dbReference>
<dbReference type="PROSITE" id="PS51186">
    <property type="entry name" value="GNAT"/>
    <property type="match status" value="1"/>
</dbReference>
<evidence type="ECO:0000256" key="1">
    <source>
        <dbReference type="ARBA" id="ARBA00022679"/>
    </source>
</evidence>
<evidence type="ECO:0000313" key="5">
    <source>
        <dbReference type="Proteomes" id="UP000319263"/>
    </source>
</evidence>
<dbReference type="Gene3D" id="3.40.630.30">
    <property type="match status" value="1"/>
</dbReference>
<dbReference type="InterPro" id="IPR016181">
    <property type="entry name" value="Acyl_CoA_acyltransferase"/>
</dbReference>
<dbReference type="PANTHER" id="PTHR43877">
    <property type="entry name" value="AMINOALKYLPHOSPHONATE N-ACETYLTRANSFERASE-RELATED-RELATED"/>
    <property type="match status" value="1"/>
</dbReference>
<organism evidence="4 5">
    <name type="scientific">Microlunatus elymi</name>
    <dbReference type="NCBI Taxonomy" id="2596828"/>
    <lineage>
        <taxon>Bacteria</taxon>
        <taxon>Bacillati</taxon>
        <taxon>Actinomycetota</taxon>
        <taxon>Actinomycetes</taxon>
        <taxon>Propionibacteriales</taxon>
        <taxon>Propionibacteriaceae</taxon>
        <taxon>Microlunatus</taxon>
    </lineage>
</organism>
<dbReference type="GO" id="GO:0016747">
    <property type="term" value="F:acyltransferase activity, transferring groups other than amino-acyl groups"/>
    <property type="evidence" value="ECO:0007669"/>
    <property type="project" value="InterPro"/>
</dbReference>
<dbReference type="OrthoDB" id="572496at2"/>
<keyword evidence="1 4" id="KW-0808">Transferase</keyword>
<dbReference type="Proteomes" id="UP000319263">
    <property type="component" value="Chromosome"/>
</dbReference>
<keyword evidence="5" id="KW-1185">Reference proteome</keyword>
<dbReference type="InterPro" id="IPR050832">
    <property type="entry name" value="Bact_Acetyltransf"/>
</dbReference>
<sequence>MINPEAVSLRPAEPADVETLRRLARLAYQPYVERMGCEPAPMATDYSQAVNDGRTWVAQQGDALIGLLVVAVAKDHLLLENVAVAPHAQGLGVGTRLLRLAEDQARANGLYEVRLYTNEAMTENLDYYRHHGYQQTHRATQDGFRRVFFTKQVS</sequence>
<dbReference type="Pfam" id="PF00583">
    <property type="entry name" value="Acetyltransf_1"/>
    <property type="match status" value="1"/>
</dbReference>
<dbReference type="SUPFAM" id="SSF55729">
    <property type="entry name" value="Acyl-CoA N-acyltransferases (Nat)"/>
    <property type="match status" value="1"/>
</dbReference>
<name>A0A516Q3Q4_9ACTN</name>
<evidence type="ECO:0000259" key="3">
    <source>
        <dbReference type="PROSITE" id="PS51186"/>
    </source>
</evidence>
<evidence type="ECO:0000256" key="2">
    <source>
        <dbReference type="ARBA" id="ARBA00023315"/>
    </source>
</evidence>
<dbReference type="AlphaFoldDB" id="A0A516Q3Q4"/>
<dbReference type="PANTHER" id="PTHR43877:SF2">
    <property type="entry name" value="AMINOALKYLPHOSPHONATE N-ACETYLTRANSFERASE-RELATED"/>
    <property type="match status" value="1"/>
</dbReference>
<reference evidence="4 5" key="1">
    <citation type="submission" date="2019-07" db="EMBL/GenBank/DDBJ databases">
        <title>Microlunatus dokdonensis sp. nov. isolated from the rhizospheric soil of the wild plant Elymus tsukushiensis.</title>
        <authorList>
            <person name="Ghim S.-Y."/>
            <person name="Hwang Y.-J."/>
            <person name="Son J.-S."/>
            <person name="Shin J.-H."/>
        </authorList>
    </citation>
    <scope>NUCLEOTIDE SEQUENCE [LARGE SCALE GENOMIC DNA]</scope>
    <source>
        <strain evidence="4 5">KUDC0627</strain>
    </source>
</reference>
<proteinExistence type="predicted"/>